<evidence type="ECO:0000256" key="4">
    <source>
        <dbReference type="ARBA" id="ARBA00022723"/>
    </source>
</evidence>
<dbReference type="AlphaFoldDB" id="A0A2P5P536"/>
<name>A0A2P5P536_9CHLR</name>
<reference evidence="11 12" key="1">
    <citation type="journal article" date="2017" name="ISME J.">
        <title>Grape pomace compost harbors organohalide-respiring Dehalogenimonas species with novel reductive dehalogenase genes.</title>
        <authorList>
            <person name="Yang Y."/>
            <person name="Higgins S.A."/>
            <person name="Yan J."/>
            <person name="Simsir B."/>
            <person name="Chourey K."/>
            <person name="Iyer R."/>
            <person name="Hettich R.L."/>
            <person name="Baldwin B."/>
            <person name="Ogles D.M."/>
            <person name="Loffler F.E."/>
        </authorList>
    </citation>
    <scope>NUCLEOTIDE SEQUENCE [LARGE SCALE GENOMIC DNA]</scope>
    <source>
        <strain evidence="11 12">GP</strain>
    </source>
</reference>
<keyword evidence="5" id="KW-0460">Magnesium</keyword>
<protein>
    <recommendedName>
        <fullName evidence="1">RNA-directed DNA polymerase</fullName>
        <ecNumber evidence="1">2.7.7.49</ecNumber>
    </recommendedName>
</protein>
<dbReference type="InterPro" id="IPR051083">
    <property type="entry name" value="GrpII_Intron_Splice-Mob/Def"/>
</dbReference>
<keyword evidence="12" id="KW-1185">Reference proteome</keyword>
<organism evidence="11 12">
    <name type="scientific">Dehalogenimonas etheniformans</name>
    <dbReference type="NCBI Taxonomy" id="1536648"/>
    <lineage>
        <taxon>Bacteria</taxon>
        <taxon>Bacillati</taxon>
        <taxon>Chloroflexota</taxon>
        <taxon>Dehalococcoidia</taxon>
        <taxon>Dehalococcoidales</taxon>
        <taxon>Dehalococcoidaceae</taxon>
        <taxon>Dehalogenimonas</taxon>
    </lineage>
</organism>
<keyword evidence="2" id="KW-0808">Transferase</keyword>
<dbReference type="GO" id="GO:0046872">
    <property type="term" value="F:metal ion binding"/>
    <property type="evidence" value="ECO:0007669"/>
    <property type="project" value="UniProtKB-KW"/>
</dbReference>
<gene>
    <name evidence="11" type="ORF">JP09_009550</name>
</gene>
<dbReference type="EMBL" id="JQAN02000014">
    <property type="protein sequence ID" value="PPD57403.1"/>
    <property type="molecule type" value="Genomic_DNA"/>
</dbReference>
<evidence type="ECO:0000313" key="12">
    <source>
        <dbReference type="Proteomes" id="UP000235653"/>
    </source>
</evidence>
<dbReference type="GO" id="GO:0051607">
    <property type="term" value="P:defense response to virus"/>
    <property type="evidence" value="ECO:0007669"/>
    <property type="project" value="UniProtKB-KW"/>
</dbReference>
<sequence>MSHKLNSPPQDLAKSFSALKDGRDVAKLLEVEYAHLVYHLYKIPQEARYSQFKVKKRGTNEFRTISIPNGSLKIIQTKLVQVLEAVYFPRIAVHGFIKGKSILSNARIHANQKWVFNADLEGFFPSINFGRVRGLFIAKPYVLPDNVATVLAQICCYNNELPQGAPTSPILSNMVCAKLDSELRILAQHSRCNYTRYADDLTFSTSSPKFPPQIASIDGDSQNTIIELGEQLRTIIGNNGFCVNAQKTRLQTKTHRQEVTGLVTNQFPNVSRQFIRQVRAMLHAWEKFGLEKAQTEYLMLYRDQQRNPLKNDPKYRNVSLKDVILGKIGFIGSIRGKTDFIYIKLLNKVISLSPELAKQKDKISALMSSGPAPLIRVTTEGPTDWMHIETAFNNLQSKGLFAGLAFDLVRYEHDMGHSRLLSICEAYATLPIPGGLSHVFIFDRDEPQIVNKVNEHGDVRKWPNNVYSFSIPIPTHRTKTPEICIELN</sequence>
<evidence type="ECO:0000256" key="2">
    <source>
        <dbReference type="ARBA" id="ARBA00022679"/>
    </source>
</evidence>
<evidence type="ECO:0000256" key="6">
    <source>
        <dbReference type="ARBA" id="ARBA00022918"/>
    </source>
</evidence>
<evidence type="ECO:0000256" key="1">
    <source>
        <dbReference type="ARBA" id="ARBA00012493"/>
    </source>
</evidence>
<feature type="domain" description="Reverse transcriptase" evidence="10">
    <location>
        <begin position="35"/>
        <end position="264"/>
    </location>
</feature>
<evidence type="ECO:0000256" key="3">
    <source>
        <dbReference type="ARBA" id="ARBA00022695"/>
    </source>
</evidence>
<dbReference type="GO" id="GO:0003723">
    <property type="term" value="F:RNA binding"/>
    <property type="evidence" value="ECO:0007669"/>
    <property type="project" value="InterPro"/>
</dbReference>
<dbReference type="InterPro" id="IPR000123">
    <property type="entry name" value="Reverse_transcriptase_msDNA"/>
</dbReference>
<dbReference type="PRINTS" id="PR00866">
    <property type="entry name" value="RNADNAPOLMS"/>
</dbReference>
<evidence type="ECO:0000313" key="11">
    <source>
        <dbReference type="EMBL" id="PPD57403.1"/>
    </source>
</evidence>
<evidence type="ECO:0000259" key="10">
    <source>
        <dbReference type="PROSITE" id="PS50878"/>
    </source>
</evidence>
<dbReference type="InterPro" id="IPR043502">
    <property type="entry name" value="DNA/RNA_pol_sf"/>
</dbReference>
<evidence type="ECO:0000256" key="5">
    <source>
        <dbReference type="ARBA" id="ARBA00022842"/>
    </source>
</evidence>
<dbReference type="OrthoDB" id="140258at2"/>
<dbReference type="GO" id="GO:0003964">
    <property type="term" value="F:RNA-directed DNA polymerase activity"/>
    <property type="evidence" value="ECO:0007669"/>
    <property type="project" value="UniProtKB-KW"/>
</dbReference>
<dbReference type="Proteomes" id="UP000235653">
    <property type="component" value="Unassembled WGS sequence"/>
</dbReference>
<keyword evidence="7" id="KW-0051">Antiviral defense</keyword>
<dbReference type="SUPFAM" id="SSF56672">
    <property type="entry name" value="DNA/RNA polymerases"/>
    <property type="match status" value="1"/>
</dbReference>
<evidence type="ECO:0000256" key="9">
    <source>
        <dbReference type="ARBA" id="ARBA00048173"/>
    </source>
</evidence>
<keyword evidence="6 11" id="KW-0695">RNA-directed DNA polymerase</keyword>
<evidence type="ECO:0000256" key="8">
    <source>
        <dbReference type="ARBA" id="ARBA00034120"/>
    </source>
</evidence>
<keyword evidence="3" id="KW-0548">Nucleotidyltransferase</keyword>
<comment type="similarity">
    <text evidence="8">Belongs to the bacterial reverse transcriptase family.</text>
</comment>
<dbReference type="InterPro" id="IPR000477">
    <property type="entry name" value="RT_dom"/>
</dbReference>
<dbReference type="PANTHER" id="PTHR34047">
    <property type="entry name" value="NUCLEAR INTRON MATURASE 1, MITOCHONDRIAL-RELATED"/>
    <property type="match status" value="1"/>
</dbReference>
<proteinExistence type="inferred from homology"/>
<dbReference type="Pfam" id="PF00078">
    <property type="entry name" value="RVT_1"/>
    <property type="match status" value="1"/>
</dbReference>
<evidence type="ECO:0000256" key="7">
    <source>
        <dbReference type="ARBA" id="ARBA00023118"/>
    </source>
</evidence>
<dbReference type="EC" id="2.7.7.49" evidence="1"/>
<keyword evidence="4" id="KW-0479">Metal-binding</keyword>
<dbReference type="PANTHER" id="PTHR34047:SF7">
    <property type="entry name" value="RNA-DIRECTED DNA POLYMERASE"/>
    <property type="match status" value="1"/>
</dbReference>
<dbReference type="CDD" id="cd03487">
    <property type="entry name" value="RT_Bac_retron_II"/>
    <property type="match status" value="1"/>
</dbReference>
<comment type="caution">
    <text evidence="11">The sequence shown here is derived from an EMBL/GenBank/DDBJ whole genome shotgun (WGS) entry which is preliminary data.</text>
</comment>
<accession>A0A2P5P536</accession>
<dbReference type="PROSITE" id="PS50878">
    <property type="entry name" value="RT_POL"/>
    <property type="match status" value="1"/>
</dbReference>
<comment type="catalytic activity">
    <reaction evidence="9">
        <text>DNA(n) + a 2'-deoxyribonucleoside 5'-triphosphate = DNA(n+1) + diphosphate</text>
        <dbReference type="Rhea" id="RHEA:22508"/>
        <dbReference type="Rhea" id="RHEA-COMP:17339"/>
        <dbReference type="Rhea" id="RHEA-COMP:17340"/>
        <dbReference type="ChEBI" id="CHEBI:33019"/>
        <dbReference type="ChEBI" id="CHEBI:61560"/>
        <dbReference type="ChEBI" id="CHEBI:173112"/>
        <dbReference type="EC" id="2.7.7.49"/>
    </reaction>
</comment>